<keyword evidence="4" id="KW-1185">Reference proteome</keyword>
<evidence type="ECO:0000259" key="2">
    <source>
        <dbReference type="Pfam" id="PF24913"/>
    </source>
</evidence>
<dbReference type="InterPro" id="IPR027417">
    <property type="entry name" value="P-loop_NTPase"/>
</dbReference>
<dbReference type="InterPro" id="IPR041664">
    <property type="entry name" value="AAA_16"/>
</dbReference>
<dbReference type="PANTHER" id="PTHR36168:SF1">
    <property type="entry name" value="ORC1-LIKE AAA ATPASE DOMAIN-CONTAINING PROTEIN"/>
    <property type="match status" value="1"/>
</dbReference>
<dbReference type="EMBL" id="ML976987">
    <property type="protein sequence ID" value="KAF1958495.1"/>
    <property type="molecule type" value="Genomic_DNA"/>
</dbReference>
<organism evidence="3 4">
    <name type="scientific">Byssothecium circinans</name>
    <dbReference type="NCBI Taxonomy" id="147558"/>
    <lineage>
        <taxon>Eukaryota</taxon>
        <taxon>Fungi</taxon>
        <taxon>Dikarya</taxon>
        <taxon>Ascomycota</taxon>
        <taxon>Pezizomycotina</taxon>
        <taxon>Dothideomycetes</taxon>
        <taxon>Pleosporomycetidae</taxon>
        <taxon>Pleosporales</taxon>
        <taxon>Massarineae</taxon>
        <taxon>Massarinaceae</taxon>
        <taxon>Byssothecium</taxon>
    </lineage>
</organism>
<dbReference type="InterPro" id="IPR056808">
    <property type="entry name" value="HTH_AAA"/>
</dbReference>
<feature type="domain" description="AAA protein C-terminal winged helix" evidence="2">
    <location>
        <begin position="323"/>
        <end position="442"/>
    </location>
</feature>
<dbReference type="PANTHER" id="PTHR36168">
    <property type="entry name" value="CHROMOSOME 1, WHOLE GENOME SHOTGUN SEQUENCE"/>
    <property type="match status" value="1"/>
</dbReference>
<dbReference type="AlphaFoldDB" id="A0A6A5U0W4"/>
<evidence type="ECO:0000313" key="4">
    <source>
        <dbReference type="Proteomes" id="UP000800035"/>
    </source>
</evidence>
<reference evidence="3" key="1">
    <citation type="journal article" date="2020" name="Stud. Mycol.">
        <title>101 Dothideomycetes genomes: a test case for predicting lifestyles and emergence of pathogens.</title>
        <authorList>
            <person name="Haridas S."/>
            <person name="Albert R."/>
            <person name="Binder M."/>
            <person name="Bloem J."/>
            <person name="Labutti K."/>
            <person name="Salamov A."/>
            <person name="Andreopoulos B."/>
            <person name="Baker S."/>
            <person name="Barry K."/>
            <person name="Bills G."/>
            <person name="Bluhm B."/>
            <person name="Cannon C."/>
            <person name="Castanera R."/>
            <person name="Culley D."/>
            <person name="Daum C."/>
            <person name="Ezra D."/>
            <person name="Gonzalez J."/>
            <person name="Henrissat B."/>
            <person name="Kuo A."/>
            <person name="Liang C."/>
            <person name="Lipzen A."/>
            <person name="Lutzoni F."/>
            <person name="Magnuson J."/>
            <person name="Mondo S."/>
            <person name="Nolan M."/>
            <person name="Ohm R."/>
            <person name="Pangilinan J."/>
            <person name="Park H.-J."/>
            <person name="Ramirez L."/>
            <person name="Alfaro M."/>
            <person name="Sun H."/>
            <person name="Tritt A."/>
            <person name="Yoshinaga Y."/>
            <person name="Zwiers L.-H."/>
            <person name="Turgeon B."/>
            <person name="Goodwin S."/>
            <person name="Spatafora J."/>
            <person name="Crous P."/>
            <person name="Grigoriev I."/>
        </authorList>
    </citation>
    <scope>NUCLEOTIDE SEQUENCE</scope>
    <source>
        <strain evidence="3">CBS 675.92</strain>
    </source>
</reference>
<proteinExistence type="predicted"/>
<feature type="domain" description="Orc1-like AAA ATPase" evidence="1">
    <location>
        <begin position="81"/>
        <end position="227"/>
    </location>
</feature>
<protein>
    <recommendedName>
        <fullName evidence="5">Orc1-like AAA ATPase domain-containing protein</fullName>
    </recommendedName>
</protein>
<dbReference type="OrthoDB" id="511599at2759"/>
<accession>A0A6A5U0W4</accession>
<dbReference type="Proteomes" id="UP000800035">
    <property type="component" value="Unassembled WGS sequence"/>
</dbReference>
<dbReference type="Pfam" id="PF13191">
    <property type="entry name" value="AAA_16"/>
    <property type="match status" value="1"/>
</dbReference>
<sequence length="493" mass="56414">MFESAMTTGASIFILGLVGYSYTRYYKHMVLQKMENAFTPGDPVLELAASGKEVPKEDHPDSETPQIKDVSDRWIPREEQDRIDKIISGEEKGRYHLLIGEKGTGKSSMLIDAMSKIDGEGVAMLEAHADPEIFRIRLGRCLDFEFHEDNIGALFSIRGPRDASALLDIERAFNKLEKVALRRRARVGRPLILIINQAHLIRDDENGRDLIELIQQRAEQWAASNLATVIINSDKYWVYERLKHHATRMEVTQVSDLPKNRAMQALRNYRMKYWQEVTPVPVLEEVYDKIGGRLTFLNRVAKSQNMIKKCDEICLMEKTWFLNNCGILGEEMDDDVMDQQKYASTAMVLALALYKKSLEMEHIYDPKRGHILPEFPLHQARFIMTRADFIRQHHELSIFAIDSHAMVRADSVPMQRAFNEVCSEPGFEAFLEATLERIGDIESLGRTKEITLKDLWDGGKYRMVRRDKGGNVEGEVEFEAVGKKEDGDGDGDD</sequence>
<evidence type="ECO:0000313" key="3">
    <source>
        <dbReference type="EMBL" id="KAF1958495.1"/>
    </source>
</evidence>
<evidence type="ECO:0000259" key="1">
    <source>
        <dbReference type="Pfam" id="PF13191"/>
    </source>
</evidence>
<dbReference type="Pfam" id="PF24913">
    <property type="entry name" value="WHD_AAA_fung"/>
    <property type="match status" value="1"/>
</dbReference>
<gene>
    <name evidence="3" type="ORF">CC80DRAFT_31324</name>
</gene>
<name>A0A6A5U0W4_9PLEO</name>
<evidence type="ECO:0008006" key="5">
    <source>
        <dbReference type="Google" id="ProtNLM"/>
    </source>
</evidence>
<dbReference type="SUPFAM" id="SSF52540">
    <property type="entry name" value="P-loop containing nucleoside triphosphate hydrolases"/>
    <property type="match status" value="1"/>
</dbReference>